<dbReference type="Gene3D" id="3.30.1330.20">
    <property type="entry name" value="Tubulin/FtsZ, C-terminal domain"/>
    <property type="match status" value="1"/>
</dbReference>
<accession>A0A7C5PQQ3</accession>
<evidence type="ECO:0000256" key="2">
    <source>
        <dbReference type="ARBA" id="ARBA00023134"/>
    </source>
</evidence>
<dbReference type="PANTHER" id="PTHR34784">
    <property type="entry name" value="50S RIBOSOMAL PROTEIN L34"/>
    <property type="match status" value="1"/>
</dbReference>
<evidence type="ECO:0000313" key="3">
    <source>
        <dbReference type="EMBL" id="HHI65592.1"/>
    </source>
</evidence>
<dbReference type="NCBIfam" id="TIGR02058">
    <property type="entry name" value="lin0512_fam"/>
    <property type="match status" value="1"/>
</dbReference>
<name>A0A7C5PQQ3_9BACT</name>
<proteinExistence type="predicted"/>
<dbReference type="Pfam" id="PF09585">
    <property type="entry name" value="Lin0512_fam"/>
    <property type="match status" value="1"/>
</dbReference>
<dbReference type="InterPro" id="IPR011719">
    <property type="entry name" value="CHP02058"/>
</dbReference>
<keyword evidence="2" id="KW-0342">GTP-binding</keyword>
<reference evidence="3" key="1">
    <citation type="journal article" date="2020" name="mSystems">
        <title>Genome- and Community-Level Interaction Insights into Carbon Utilization and Element Cycling Functions of Hydrothermarchaeota in Hydrothermal Sediment.</title>
        <authorList>
            <person name="Zhou Z."/>
            <person name="Liu Y."/>
            <person name="Xu W."/>
            <person name="Pan J."/>
            <person name="Luo Z.H."/>
            <person name="Li M."/>
        </authorList>
    </citation>
    <scope>NUCLEOTIDE SEQUENCE [LARGE SCALE GENOMIC DNA]</scope>
    <source>
        <strain evidence="3">SpSt-1019</strain>
    </source>
</reference>
<dbReference type="PANTHER" id="PTHR34784:SF1">
    <property type="entry name" value="50S RIBOSOMAL PROTEIN L34"/>
    <property type="match status" value="1"/>
</dbReference>
<sequence length="123" mass="13591">MNMKKRLLIEMGMGVDQHGQSPTKAAVKAIKNAIQNVYITGLIEIFNIRNLEKIEILAELGIPYTEMVDIEEVKKAFPIQGTIKISVKEGGMTIKALKIEELNDVSNEVIICCAAVSVFIDTN</sequence>
<organism evidence="3">
    <name type="scientific">Thermodesulfobium narugense</name>
    <dbReference type="NCBI Taxonomy" id="184064"/>
    <lineage>
        <taxon>Bacteria</taxon>
        <taxon>Pseudomonadati</taxon>
        <taxon>Thermodesulfobiota</taxon>
        <taxon>Thermodesulfobiia</taxon>
        <taxon>Thermodesulfobiales</taxon>
        <taxon>Thermodesulfobiaceae</taxon>
        <taxon>Thermodesulfobium</taxon>
    </lineage>
</organism>
<gene>
    <name evidence="3" type="ORF">ENL70_03465</name>
</gene>
<dbReference type="GO" id="GO:0005525">
    <property type="term" value="F:GTP binding"/>
    <property type="evidence" value="ECO:0007669"/>
    <property type="project" value="UniProtKB-KW"/>
</dbReference>
<keyword evidence="1" id="KW-0547">Nucleotide-binding</keyword>
<dbReference type="EMBL" id="DRUY01000117">
    <property type="protein sequence ID" value="HHI65592.1"/>
    <property type="molecule type" value="Genomic_DNA"/>
</dbReference>
<protein>
    <submittedName>
        <fullName evidence="3">Uncharacterized protein</fullName>
    </submittedName>
</protein>
<evidence type="ECO:0000256" key="1">
    <source>
        <dbReference type="ARBA" id="ARBA00022741"/>
    </source>
</evidence>
<comment type="caution">
    <text evidence="3">The sequence shown here is derived from an EMBL/GenBank/DDBJ whole genome shotgun (WGS) entry which is preliminary data.</text>
</comment>
<dbReference type="AlphaFoldDB" id="A0A7C5PQQ3"/>
<dbReference type="InterPro" id="IPR037103">
    <property type="entry name" value="Tubulin/FtsZ-like_C"/>
</dbReference>